<sequence>MSFLASISNRQAVPKSSTPLPRRLFQPPCLCLSCLSTLLSAPVINIVHIHSWSGKEVSKTRVSCLSRKIGNVAAQLSTRDLKKGPKASITSPPPKSQAAKFNARVLKKLQAAVDNNPDINLMTQMPINYTSRLIEFQGEDREESKEISEKSETTKRHNGDIRDCLQASDPVDIVWPLSSAVLGLLEETSHIVEPLPDGLPQRLLNLMQTSEVLWKSPFPERMMVFKSDAGVVVKAVRHVDDDTEYTTLQYLECHKPDIPAPRPLGYVRMSGITLMFQTYKPSTTLATVWPRLDNHQKASIRDQLSSIMSDLRSIPYTDGSALGGVAGEGCKDIRRHLRKSEKPIRSLAEFEEFLFSSHHPGGQVFIELIRQLYPAQPTEMKIVFTHGDLRPDNITVDMDDCNQWVVTGLLDWEYSGFYPEYCEAFKCTNCLAPYEEDDWYLFLPDCISPKRYPHWWLLDRVREARFV</sequence>
<dbReference type="SUPFAM" id="SSF56112">
    <property type="entry name" value="Protein kinase-like (PK-like)"/>
    <property type="match status" value="1"/>
</dbReference>
<reference evidence="3 4" key="1">
    <citation type="journal article" date="2023" name="IMA Fungus">
        <title>Comparative genomic study of the Penicillium genus elucidates a diverse pangenome and 15 lateral gene transfer events.</title>
        <authorList>
            <person name="Petersen C."/>
            <person name="Sorensen T."/>
            <person name="Nielsen M.R."/>
            <person name="Sondergaard T.E."/>
            <person name="Sorensen J.L."/>
            <person name="Fitzpatrick D.A."/>
            <person name="Frisvad J.C."/>
            <person name="Nielsen K.L."/>
        </authorList>
    </citation>
    <scope>NUCLEOTIDE SEQUENCE [LARGE SCALE GENOMIC DNA]</scope>
    <source>
        <strain evidence="3 4">IBT 3361</strain>
    </source>
</reference>
<accession>A0ABQ8W3J4</accession>
<keyword evidence="4" id="KW-1185">Reference proteome</keyword>
<feature type="domain" description="Aminoglycoside phosphotransferase" evidence="2">
    <location>
        <begin position="244"/>
        <end position="428"/>
    </location>
</feature>
<dbReference type="EMBL" id="JAPVEB010000010">
    <property type="protein sequence ID" value="KAJ5255264.1"/>
    <property type="molecule type" value="Genomic_DNA"/>
</dbReference>
<gene>
    <name evidence="3" type="ORF">N7505_010415</name>
</gene>
<evidence type="ECO:0000313" key="3">
    <source>
        <dbReference type="EMBL" id="KAJ5255264.1"/>
    </source>
</evidence>
<dbReference type="Pfam" id="PF01636">
    <property type="entry name" value="APH"/>
    <property type="match status" value="1"/>
</dbReference>
<dbReference type="InterPro" id="IPR002575">
    <property type="entry name" value="Aminoglycoside_PTrfase"/>
</dbReference>
<dbReference type="InterPro" id="IPR051678">
    <property type="entry name" value="AGP_Transferase"/>
</dbReference>
<dbReference type="CDD" id="cd05120">
    <property type="entry name" value="APH_ChoK_like"/>
    <property type="match status" value="1"/>
</dbReference>
<evidence type="ECO:0000256" key="1">
    <source>
        <dbReference type="SAM" id="MobiDB-lite"/>
    </source>
</evidence>
<evidence type="ECO:0000259" key="2">
    <source>
        <dbReference type="Pfam" id="PF01636"/>
    </source>
</evidence>
<organism evidence="3 4">
    <name type="scientific">Penicillium chrysogenum</name>
    <name type="common">Penicillium notatum</name>
    <dbReference type="NCBI Taxonomy" id="5076"/>
    <lineage>
        <taxon>Eukaryota</taxon>
        <taxon>Fungi</taxon>
        <taxon>Dikarya</taxon>
        <taxon>Ascomycota</taxon>
        <taxon>Pezizomycotina</taxon>
        <taxon>Eurotiomycetes</taxon>
        <taxon>Eurotiomycetidae</taxon>
        <taxon>Eurotiales</taxon>
        <taxon>Aspergillaceae</taxon>
        <taxon>Penicillium</taxon>
        <taxon>Penicillium chrysogenum species complex</taxon>
    </lineage>
</organism>
<dbReference type="Gene3D" id="3.90.1200.10">
    <property type="match status" value="1"/>
</dbReference>
<dbReference type="PANTHER" id="PTHR21310">
    <property type="entry name" value="AMINOGLYCOSIDE PHOSPHOTRANSFERASE-RELATED-RELATED"/>
    <property type="match status" value="1"/>
</dbReference>
<dbReference type="InterPro" id="IPR011009">
    <property type="entry name" value="Kinase-like_dom_sf"/>
</dbReference>
<feature type="region of interest" description="Disordered" evidence="1">
    <location>
        <begin position="139"/>
        <end position="158"/>
    </location>
</feature>
<proteinExistence type="predicted"/>
<comment type="caution">
    <text evidence="3">The sequence shown here is derived from an EMBL/GenBank/DDBJ whole genome shotgun (WGS) entry which is preliminary data.</text>
</comment>
<name>A0ABQ8W3J4_PENCH</name>
<dbReference type="Proteomes" id="UP001220256">
    <property type="component" value="Unassembled WGS sequence"/>
</dbReference>
<protein>
    <recommendedName>
        <fullName evidence="2">Aminoglycoside phosphotransferase domain-containing protein</fullName>
    </recommendedName>
</protein>
<evidence type="ECO:0000313" key="4">
    <source>
        <dbReference type="Proteomes" id="UP001220256"/>
    </source>
</evidence>